<sequence>MPQGHKGSILAGFVRVSMAWLYCSRRYLRVWVRRVGSSGCFSPILQSMGVVASRWVYGTRYRRSIARRENNAK</sequence>
<evidence type="ECO:0000313" key="1">
    <source>
        <dbReference type="EMBL" id="KAK0733134.1"/>
    </source>
</evidence>
<dbReference type="AlphaFoldDB" id="A0AA40BF88"/>
<organism evidence="1 2">
    <name type="scientific">Lasiosphaeria miniovina</name>
    <dbReference type="NCBI Taxonomy" id="1954250"/>
    <lineage>
        <taxon>Eukaryota</taxon>
        <taxon>Fungi</taxon>
        <taxon>Dikarya</taxon>
        <taxon>Ascomycota</taxon>
        <taxon>Pezizomycotina</taxon>
        <taxon>Sordariomycetes</taxon>
        <taxon>Sordariomycetidae</taxon>
        <taxon>Sordariales</taxon>
        <taxon>Lasiosphaeriaceae</taxon>
        <taxon>Lasiosphaeria</taxon>
    </lineage>
</organism>
<dbReference type="GeneID" id="85319409"/>
<reference evidence="1" key="1">
    <citation type="submission" date="2023-06" db="EMBL/GenBank/DDBJ databases">
        <title>Genome-scale phylogeny and comparative genomics of the fungal order Sordariales.</title>
        <authorList>
            <consortium name="Lawrence Berkeley National Laboratory"/>
            <person name="Hensen N."/>
            <person name="Bonometti L."/>
            <person name="Westerberg I."/>
            <person name="Brannstrom I.O."/>
            <person name="Guillou S."/>
            <person name="Cros-Aarteil S."/>
            <person name="Calhoun S."/>
            <person name="Haridas S."/>
            <person name="Kuo A."/>
            <person name="Mondo S."/>
            <person name="Pangilinan J."/>
            <person name="Riley R."/>
            <person name="LaButti K."/>
            <person name="Andreopoulos B."/>
            <person name="Lipzen A."/>
            <person name="Chen C."/>
            <person name="Yanf M."/>
            <person name="Daum C."/>
            <person name="Ng V."/>
            <person name="Clum A."/>
            <person name="Steindorff A."/>
            <person name="Ohm R."/>
            <person name="Martin F."/>
            <person name="Silar P."/>
            <person name="Natvig D."/>
            <person name="Lalanne C."/>
            <person name="Gautier V."/>
            <person name="Ament-velasquez S.L."/>
            <person name="Kruys A."/>
            <person name="Hutchinson M.I."/>
            <person name="Powell A.J."/>
            <person name="Barry K."/>
            <person name="Miller A.N."/>
            <person name="Grigoriev I.V."/>
            <person name="Debuchy R."/>
            <person name="Gladieux P."/>
            <person name="Thoren M.H."/>
            <person name="Johannesson H."/>
        </authorList>
    </citation>
    <scope>NUCLEOTIDE SEQUENCE</scope>
    <source>
        <strain evidence="1">SMH2392-1A</strain>
    </source>
</reference>
<keyword evidence="2" id="KW-1185">Reference proteome</keyword>
<dbReference type="EMBL" id="JAUIRO010000001">
    <property type="protein sequence ID" value="KAK0733134.1"/>
    <property type="molecule type" value="Genomic_DNA"/>
</dbReference>
<comment type="caution">
    <text evidence="1">The sequence shown here is derived from an EMBL/GenBank/DDBJ whole genome shotgun (WGS) entry which is preliminary data.</text>
</comment>
<dbReference type="RefSeq" id="XP_060302011.1">
    <property type="nucleotide sequence ID" value="XM_060436139.1"/>
</dbReference>
<name>A0AA40BF88_9PEZI</name>
<dbReference type="Proteomes" id="UP001172101">
    <property type="component" value="Unassembled WGS sequence"/>
</dbReference>
<accession>A0AA40BF88</accession>
<evidence type="ECO:0000313" key="2">
    <source>
        <dbReference type="Proteomes" id="UP001172101"/>
    </source>
</evidence>
<proteinExistence type="predicted"/>
<gene>
    <name evidence="1" type="ORF">B0T26DRAFT_6244</name>
</gene>
<protein>
    <submittedName>
        <fullName evidence="1">Uncharacterized protein</fullName>
    </submittedName>
</protein>